<feature type="region of interest" description="Disordered" evidence="1">
    <location>
        <begin position="507"/>
        <end position="585"/>
    </location>
</feature>
<evidence type="ECO:0000256" key="1">
    <source>
        <dbReference type="SAM" id="MobiDB-lite"/>
    </source>
</evidence>
<feature type="compositionally biased region" description="Polar residues" evidence="1">
    <location>
        <begin position="544"/>
        <end position="562"/>
    </location>
</feature>
<feature type="compositionally biased region" description="Pro residues" evidence="1">
    <location>
        <begin position="412"/>
        <end position="422"/>
    </location>
</feature>
<feature type="compositionally biased region" description="Low complexity" evidence="1">
    <location>
        <begin position="527"/>
        <end position="543"/>
    </location>
</feature>
<feature type="compositionally biased region" description="Pro residues" evidence="1">
    <location>
        <begin position="275"/>
        <end position="285"/>
    </location>
</feature>
<evidence type="ECO:0000313" key="3">
    <source>
        <dbReference type="Proteomes" id="UP000297245"/>
    </source>
</evidence>
<keyword evidence="3" id="KW-1185">Reference proteome</keyword>
<evidence type="ECO:0000313" key="2">
    <source>
        <dbReference type="EMBL" id="THV02757.1"/>
    </source>
</evidence>
<feature type="compositionally biased region" description="Polar residues" evidence="1">
    <location>
        <begin position="423"/>
        <end position="463"/>
    </location>
</feature>
<dbReference type="EMBL" id="ML179073">
    <property type="protein sequence ID" value="THV02757.1"/>
    <property type="molecule type" value="Genomic_DNA"/>
</dbReference>
<accession>A0A4S8MJ17</accession>
<feature type="compositionally biased region" description="Polar residues" evidence="1">
    <location>
        <begin position="572"/>
        <end position="583"/>
    </location>
</feature>
<dbReference type="OrthoDB" id="7690434at2759"/>
<feature type="compositionally biased region" description="Polar residues" evidence="1">
    <location>
        <begin position="369"/>
        <end position="402"/>
    </location>
</feature>
<proteinExistence type="predicted"/>
<protein>
    <recommendedName>
        <fullName evidence="4">Mediator of RNA polymerase II transcription subunit 25</fullName>
    </recommendedName>
</protein>
<gene>
    <name evidence="2" type="ORF">K435DRAFT_962742</name>
</gene>
<name>A0A4S8MJ17_DENBC</name>
<feature type="compositionally biased region" description="Low complexity" evidence="1">
    <location>
        <begin position="254"/>
        <end position="274"/>
    </location>
</feature>
<feature type="region of interest" description="Disordered" evidence="1">
    <location>
        <begin position="786"/>
        <end position="806"/>
    </location>
</feature>
<dbReference type="AlphaFoldDB" id="A0A4S8MJ17"/>
<sequence length="887" mass="94230">MAPEESQPTIAIAFVVDSSFSIFTNWNNILHRYVSPLIKRVTESYPSTPYSLAFVTYGPSDAVPSPILCKKFFQESSTVAKHMREEPMKAFALGSTNTGGSKGMATLEGLVAAVEMFDTLLKFQDSSKHRPPVCHLIHISASVPDDSVHPHWNDLPELDETTWEKLSSDLSSRDINFNSIVLNSKKTSCSELHSSISAAKVVAPWFPVEQSHSVLLSGFNTALALKGTKRPGDSSVPEKAPDAKKLRPAPSPKPAAASPAIKPGTPPSQSQPSQSQPPPAMPPFFPNTNVPLSKLPPQFQTACMQLHVYEDQLKRLTTMLRETMSSSQSGQDQSERASQIRAEIMKKAQPYQKLKQSVMQFAARLNANQQQQTQNIGGSMQQPPGGNLTPVTQAAGLNQSSPAGVKMGVSPKPDPAQRPPSLPSASIDVNVSTNTQIPPDSQTLQGRTPSNLSQPGSSQNISANNLSVSVTPAIPQTVMPGLGAQPKAQMPPDVAAQMHKLIEQSERNGRPFGVPGPGGSMPNANPSQTQATTNQNVTQSQVSDLSGVTSPSPAVAGANTNPMAGGTRLPGHTQQNPAANSTPKGPPVWQGVFFLPAEPQYARREFKVQVAMYANATHLSAAHSDTWPPTMQLNMTRDHVVPNMDLQMWIRRTQAVVCLVQPANRENDANLTNFNVLLELLSSSQCYAAAGWTTPNGTQTNNAIFFPMNGVLAAAICPVNGISEMPKPVFASKYASLTDTQKQSLAAYMAARSGNGNNPALMNANNRPGPSGMMPGQRQVPGIMPGGVRPGNPPHHAGSQTQQPSHPLLGNTGAMNTLMGKMGTNGAPMRPNMGAGMAFPGQMNNPPRPGGATPGVGIGGVSLEMMQSFMQRNGELGNNGMGQGGMG</sequence>
<evidence type="ECO:0008006" key="4">
    <source>
        <dbReference type="Google" id="ProtNLM"/>
    </source>
</evidence>
<feature type="region of interest" description="Disordered" evidence="1">
    <location>
        <begin position="369"/>
        <end position="463"/>
    </location>
</feature>
<dbReference type="Proteomes" id="UP000297245">
    <property type="component" value="Unassembled WGS sequence"/>
</dbReference>
<organism evidence="2 3">
    <name type="scientific">Dendrothele bispora (strain CBS 962.96)</name>
    <dbReference type="NCBI Taxonomy" id="1314807"/>
    <lineage>
        <taxon>Eukaryota</taxon>
        <taxon>Fungi</taxon>
        <taxon>Dikarya</taxon>
        <taxon>Basidiomycota</taxon>
        <taxon>Agaricomycotina</taxon>
        <taxon>Agaricomycetes</taxon>
        <taxon>Agaricomycetidae</taxon>
        <taxon>Agaricales</taxon>
        <taxon>Agaricales incertae sedis</taxon>
        <taxon>Dendrothele</taxon>
    </lineage>
</organism>
<feature type="region of interest" description="Disordered" evidence="1">
    <location>
        <begin position="227"/>
        <end position="293"/>
    </location>
</feature>
<reference evidence="2 3" key="1">
    <citation type="journal article" date="2019" name="Nat. Ecol. Evol.">
        <title>Megaphylogeny resolves global patterns of mushroom evolution.</title>
        <authorList>
            <person name="Varga T."/>
            <person name="Krizsan K."/>
            <person name="Foldi C."/>
            <person name="Dima B."/>
            <person name="Sanchez-Garcia M."/>
            <person name="Sanchez-Ramirez S."/>
            <person name="Szollosi G.J."/>
            <person name="Szarkandi J.G."/>
            <person name="Papp V."/>
            <person name="Albert L."/>
            <person name="Andreopoulos W."/>
            <person name="Angelini C."/>
            <person name="Antonin V."/>
            <person name="Barry K.W."/>
            <person name="Bougher N.L."/>
            <person name="Buchanan P."/>
            <person name="Buyck B."/>
            <person name="Bense V."/>
            <person name="Catcheside P."/>
            <person name="Chovatia M."/>
            <person name="Cooper J."/>
            <person name="Damon W."/>
            <person name="Desjardin D."/>
            <person name="Finy P."/>
            <person name="Geml J."/>
            <person name="Haridas S."/>
            <person name="Hughes K."/>
            <person name="Justo A."/>
            <person name="Karasinski D."/>
            <person name="Kautmanova I."/>
            <person name="Kiss B."/>
            <person name="Kocsube S."/>
            <person name="Kotiranta H."/>
            <person name="LaButti K.M."/>
            <person name="Lechner B.E."/>
            <person name="Liimatainen K."/>
            <person name="Lipzen A."/>
            <person name="Lukacs Z."/>
            <person name="Mihaltcheva S."/>
            <person name="Morgado L.N."/>
            <person name="Niskanen T."/>
            <person name="Noordeloos M.E."/>
            <person name="Ohm R.A."/>
            <person name="Ortiz-Santana B."/>
            <person name="Ovrebo C."/>
            <person name="Racz N."/>
            <person name="Riley R."/>
            <person name="Savchenko A."/>
            <person name="Shiryaev A."/>
            <person name="Soop K."/>
            <person name="Spirin V."/>
            <person name="Szebenyi C."/>
            <person name="Tomsovsky M."/>
            <person name="Tulloss R.E."/>
            <person name="Uehling J."/>
            <person name="Grigoriev I.V."/>
            <person name="Vagvolgyi C."/>
            <person name="Papp T."/>
            <person name="Martin F.M."/>
            <person name="Miettinen O."/>
            <person name="Hibbett D.S."/>
            <person name="Nagy L.G."/>
        </authorList>
    </citation>
    <scope>NUCLEOTIDE SEQUENCE [LARGE SCALE GENOMIC DNA]</scope>
    <source>
        <strain evidence="2 3">CBS 962.96</strain>
    </source>
</reference>